<accession>A0ABZ0ITY4</accession>
<organism evidence="1 2">
    <name type="scientific">Imperialibacter roseus</name>
    <dbReference type="NCBI Taxonomy" id="1324217"/>
    <lineage>
        <taxon>Bacteria</taxon>
        <taxon>Pseudomonadati</taxon>
        <taxon>Bacteroidota</taxon>
        <taxon>Cytophagia</taxon>
        <taxon>Cytophagales</taxon>
        <taxon>Flammeovirgaceae</taxon>
        <taxon>Imperialibacter</taxon>
    </lineage>
</organism>
<keyword evidence="2" id="KW-1185">Reference proteome</keyword>
<reference evidence="1 2" key="1">
    <citation type="journal article" date="2023" name="Microbiol. Resour. Announc.">
        <title>Complete Genome Sequence of Imperialibacter roseus strain P4T.</title>
        <authorList>
            <person name="Tizabi D.R."/>
            <person name="Bachvaroff T."/>
            <person name="Hill R.T."/>
        </authorList>
    </citation>
    <scope>NUCLEOTIDE SEQUENCE [LARGE SCALE GENOMIC DNA]</scope>
    <source>
        <strain evidence="1 2">P4T</strain>
    </source>
</reference>
<sequence>MAGYSGTPLAKKLGIKEGSKVLLVNRPSHYFELFDDFPIDALVHESQTVDVYDIIHFFTTSKDDLHAQLPKLKDKIEQNGMIWVSWPKGKSKIPKDLIEDDIRNLMLTIDMVDVKVCAVDDDWSGLKGVIRVEKRKV</sequence>
<protein>
    <submittedName>
        <fullName evidence="1">DUF3052 domain-containing protein</fullName>
    </submittedName>
</protein>
<dbReference type="EMBL" id="CP136051">
    <property type="protein sequence ID" value="WOK08066.1"/>
    <property type="molecule type" value="Genomic_DNA"/>
</dbReference>
<dbReference type="Proteomes" id="UP001302349">
    <property type="component" value="Chromosome"/>
</dbReference>
<name>A0ABZ0ITY4_9BACT</name>
<proteinExistence type="predicted"/>
<gene>
    <name evidence="1" type="ORF">RT717_05395</name>
</gene>
<evidence type="ECO:0000313" key="1">
    <source>
        <dbReference type="EMBL" id="WOK08066.1"/>
    </source>
</evidence>
<evidence type="ECO:0000313" key="2">
    <source>
        <dbReference type="Proteomes" id="UP001302349"/>
    </source>
</evidence>
<dbReference type="RefSeq" id="WP_317490712.1">
    <property type="nucleotide sequence ID" value="NZ_CP136051.1"/>
</dbReference>